<feature type="transmembrane region" description="Helical" evidence="7">
    <location>
        <begin position="173"/>
        <end position="192"/>
    </location>
</feature>
<dbReference type="Pfam" id="PF19300">
    <property type="entry name" value="BPD_transp_1_N"/>
    <property type="match status" value="1"/>
</dbReference>
<dbReference type="Gene3D" id="1.10.3720.10">
    <property type="entry name" value="MetI-like"/>
    <property type="match status" value="1"/>
</dbReference>
<evidence type="ECO:0000313" key="10">
    <source>
        <dbReference type="Proteomes" id="UP000474676"/>
    </source>
</evidence>
<feature type="transmembrane region" description="Helical" evidence="7">
    <location>
        <begin position="223"/>
        <end position="249"/>
    </location>
</feature>
<dbReference type="Proteomes" id="UP000474676">
    <property type="component" value="Unassembled WGS sequence"/>
</dbReference>
<evidence type="ECO:0000259" key="8">
    <source>
        <dbReference type="PROSITE" id="PS50928"/>
    </source>
</evidence>
<evidence type="ECO:0000256" key="4">
    <source>
        <dbReference type="ARBA" id="ARBA00022692"/>
    </source>
</evidence>
<dbReference type="GO" id="GO:0005886">
    <property type="term" value="C:plasma membrane"/>
    <property type="evidence" value="ECO:0007669"/>
    <property type="project" value="UniProtKB-SubCell"/>
</dbReference>
<keyword evidence="5 7" id="KW-1133">Transmembrane helix</keyword>
<sequence length="312" mass="34848">MRDYIIKRLLIGILLLFSVSVLVFAMLFLMPGDPVTVMAGPLAKASELEGLRHQYGLDRPIVEQYITWLSKMFHGDFGISYKYRLPVWQLLQSAIPVSLYLTIITLIIEYIVAIPLGLLCAYKKDSLFDHITVNVTLVLTAVPSFWLGVLMILVFAVKLQWLPVSGFESWQNYVLPICTGFLGGIASTLRLVKSEAIDALHEKYVVTAYAKGLKKREVLYKHVLRTSLIVVTVNVFMSVPWLISGYIVIEKIFGIPGMGNLMVESIVKQDFNVIQGTIMIITALTVLCNILSDIVLGILDPRIRISVTGGDQ</sequence>
<dbReference type="InterPro" id="IPR000515">
    <property type="entry name" value="MetI-like"/>
</dbReference>
<evidence type="ECO:0000313" key="9">
    <source>
        <dbReference type="EMBL" id="MST51256.1"/>
    </source>
</evidence>
<keyword evidence="4 7" id="KW-0812">Transmembrane</keyword>
<evidence type="ECO:0000256" key="6">
    <source>
        <dbReference type="ARBA" id="ARBA00023136"/>
    </source>
</evidence>
<dbReference type="InterPro" id="IPR045621">
    <property type="entry name" value="BPD_transp_1_N"/>
</dbReference>
<feature type="transmembrane region" description="Helical" evidence="7">
    <location>
        <begin position="134"/>
        <end position="161"/>
    </location>
</feature>
<evidence type="ECO:0000256" key="1">
    <source>
        <dbReference type="ARBA" id="ARBA00004651"/>
    </source>
</evidence>
<feature type="domain" description="ABC transmembrane type-1" evidence="8">
    <location>
        <begin position="95"/>
        <end position="292"/>
    </location>
</feature>
<feature type="transmembrane region" description="Helical" evidence="7">
    <location>
        <begin position="9"/>
        <end position="30"/>
    </location>
</feature>
<organism evidence="9 10">
    <name type="scientific">Hornefia butyriciproducens</name>
    <dbReference type="NCBI Taxonomy" id="2652293"/>
    <lineage>
        <taxon>Bacteria</taxon>
        <taxon>Bacillati</taxon>
        <taxon>Bacillota</taxon>
        <taxon>Clostridia</taxon>
        <taxon>Peptostreptococcales</taxon>
        <taxon>Anaerovoracaceae</taxon>
        <taxon>Hornefia</taxon>
    </lineage>
</organism>
<dbReference type="CDD" id="cd06261">
    <property type="entry name" value="TM_PBP2"/>
    <property type="match status" value="1"/>
</dbReference>
<accession>A0A6L5Y3I7</accession>
<dbReference type="SUPFAM" id="SSF161098">
    <property type="entry name" value="MetI-like"/>
    <property type="match status" value="1"/>
</dbReference>
<dbReference type="RefSeq" id="WP_154573743.1">
    <property type="nucleotide sequence ID" value="NZ_VUMZ01000002.1"/>
</dbReference>
<keyword evidence="10" id="KW-1185">Reference proteome</keyword>
<dbReference type="AlphaFoldDB" id="A0A6L5Y3I7"/>
<protein>
    <submittedName>
        <fullName evidence="9">ABC transporter permease</fullName>
    </submittedName>
</protein>
<evidence type="ECO:0000256" key="7">
    <source>
        <dbReference type="RuleBase" id="RU363032"/>
    </source>
</evidence>
<name>A0A6L5Y3I7_9FIRM</name>
<dbReference type="Pfam" id="PF00528">
    <property type="entry name" value="BPD_transp_1"/>
    <property type="match status" value="1"/>
</dbReference>
<evidence type="ECO:0000256" key="2">
    <source>
        <dbReference type="ARBA" id="ARBA00022448"/>
    </source>
</evidence>
<dbReference type="EMBL" id="VUMZ01000002">
    <property type="protein sequence ID" value="MST51256.1"/>
    <property type="molecule type" value="Genomic_DNA"/>
</dbReference>
<dbReference type="InterPro" id="IPR035906">
    <property type="entry name" value="MetI-like_sf"/>
</dbReference>
<dbReference type="PROSITE" id="PS50928">
    <property type="entry name" value="ABC_TM1"/>
    <property type="match status" value="1"/>
</dbReference>
<comment type="caution">
    <text evidence="9">The sequence shown here is derived from an EMBL/GenBank/DDBJ whole genome shotgun (WGS) entry which is preliminary data.</text>
</comment>
<keyword evidence="2 7" id="KW-0813">Transport</keyword>
<keyword evidence="3" id="KW-1003">Cell membrane</keyword>
<comment type="subcellular location">
    <subcellularLocation>
        <location evidence="1 7">Cell membrane</location>
        <topology evidence="1 7">Multi-pass membrane protein</topology>
    </subcellularLocation>
</comment>
<reference evidence="9 10" key="1">
    <citation type="submission" date="2019-08" db="EMBL/GenBank/DDBJ databases">
        <title>In-depth cultivation of the pig gut microbiome towards novel bacterial diversity and tailored functional studies.</title>
        <authorList>
            <person name="Wylensek D."/>
            <person name="Hitch T.C.A."/>
            <person name="Clavel T."/>
        </authorList>
    </citation>
    <scope>NUCLEOTIDE SEQUENCE [LARGE SCALE GENOMIC DNA]</scope>
    <source>
        <strain evidence="9 10">WCA-MUC-591-APC-3H</strain>
    </source>
</reference>
<keyword evidence="6 7" id="KW-0472">Membrane</keyword>
<gene>
    <name evidence="9" type="ORF">FYJ64_02785</name>
</gene>
<dbReference type="GeneID" id="303114239"/>
<dbReference type="PANTHER" id="PTHR43163:SF6">
    <property type="entry name" value="DIPEPTIDE TRANSPORT SYSTEM PERMEASE PROTEIN DPPB-RELATED"/>
    <property type="match status" value="1"/>
</dbReference>
<evidence type="ECO:0000256" key="3">
    <source>
        <dbReference type="ARBA" id="ARBA00022475"/>
    </source>
</evidence>
<feature type="transmembrane region" description="Helical" evidence="7">
    <location>
        <begin position="97"/>
        <end position="122"/>
    </location>
</feature>
<feature type="transmembrane region" description="Helical" evidence="7">
    <location>
        <begin position="278"/>
        <end position="299"/>
    </location>
</feature>
<comment type="similarity">
    <text evidence="7">Belongs to the binding-protein-dependent transport system permease family.</text>
</comment>
<evidence type="ECO:0000256" key="5">
    <source>
        <dbReference type="ARBA" id="ARBA00022989"/>
    </source>
</evidence>
<dbReference type="GO" id="GO:0055085">
    <property type="term" value="P:transmembrane transport"/>
    <property type="evidence" value="ECO:0007669"/>
    <property type="project" value="InterPro"/>
</dbReference>
<dbReference type="PANTHER" id="PTHR43163">
    <property type="entry name" value="DIPEPTIDE TRANSPORT SYSTEM PERMEASE PROTEIN DPPB-RELATED"/>
    <property type="match status" value="1"/>
</dbReference>
<proteinExistence type="inferred from homology"/>